<dbReference type="SUPFAM" id="SSF144232">
    <property type="entry name" value="HIT/MYND zinc finger-like"/>
    <property type="match status" value="1"/>
</dbReference>
<accession>A0A1V6T2Z0</accession>
<dbReference type="PROSITE" id="PS50865">
    <property type="entry name" value="ZF_MYND_2"/>
    <property type="match status" value="1"/>
</dbReference>
<gene>
    <name evidence="7" type="ORF">PENSTE_c013G01768</name>
</gene>
<dbReference type="InterPro" id="IPR002893">
    <property type="entry name" value="Znf_MYND"/>
</dbReference>
<keyword evidence="8" id="KW-1185">Reference proteome</keyword>
<dbReference type="EMBL" id="MLKD01000013">
    <property type="protein sequence ID" value="OQE20300.1"/>
    <property type="molecule type" value="Genomic_DNA"/>
</dbReference>
<feature type="domain" description="MYND-type" evidence="6">
    <location>
        <begin position="13"/>
        <end position="54"/>
    </location>
</feature>
<keyword evidence="3" id="KW-0862">Zinc</keyword>
<keyword evidence="1" id="KW-0479">Metal-binding</keyword>
<feature type="region of interest" description="Disordered" evidence="5">
    <location>
        <begin position="76"/>
        <end position="95"/>
    </location>
</feature>
<keyword evidence="2 4" id="KW-0863">Zinc-finger</keyword>
<evidence type="ECO:0000256" key="1">
    <source>
        <dbReference type="ARBA" id="ARBA00022723"/>
    </source>
</evidence>
<dbReference type="STRING" id="303698.A0A1V6T2Z0"/>
<evidence type="ECO:0000259" key="6">
    <source>
        <dbReference type="PROSITE" id="PS50865"/>
    </source>
</evidence>
<dbReference type="Gene3D" id="6.10.140.2220">
    <property type="match status" value="1"/>
</dbReference>
<dbReference type="Pfam" id="PF01753">
    <property type="entry name" value="zf-MYND"/>
    <property type="match status" value="1"/>
</dbReference>
<dbReference type="PROSITE" id="PS01360">
    <property type="entry name" value="ZF_MYND_1"/>
    <property type="match status" value="1"/>
</dbReference>
<evidence type="ECO:0000256" key="5">
    <source>
        <dbReference type="SAM" id="MobiDB-lite"/>
    </source>
</evidence>
<dbReference type="Proteomes" id="UP000191285">
    <property type="component" value="Unassembled WGS sequence"/>
</dbReference>
<evidence type="ECO:0000256" key="2">
    <source>
        <dbReference type="ARBA" id="ARBA00022771"/>
    </source>
</evidence>
<dbReference type="OrthoDB" id="432970at2759"/>
<comment type="caution">
    <text evidence="7">The sequence shown here is derived from an EMBL/GenBank/DDBJ whole genome shotgun (WGS) entry which is preliminary data.</text>
</comment>
<reference evidence="8" key="1">
    <citation type="journal article" date="2017" name="Nat. Microbiol.">
        <title>Global analysis of biosynthetic gene clusters reveals vast potential of secondary metabolite production in Penicillium species.</title>
        <authorList>
            <person name="Nielsen J.C."/>
            <person name="Grijseels S."/>
            <person name="Prigent S."/>
            <person name="Ji B."/>
            <person name="Dainat J."/>
            <person name="Nielsen K.F."/>
            <person name="Frisvad J.C."/>
            <person name="Workman M."/>
            <person name="Nielsen J."/>
        </authorList>
    </citation>
    <scope>NUCLEOTIDE SEQUENCE [LARGE SCALE GENOMIC DNA]</scope>
    <source>
        <strain evidence="8">IBT 24891</strain>
    </source>
</reference>
<sequence>MADRIPSPELELCVYCKKHGTKARPLKPCAKCRVTVYCSQRCQKSDCKDHKKCCAQPAKDRVTHQASAEVITSNVPDPINANDAAETPPHVPGPPTHLKGRVYLSKLELNTPILTYIVPNPFRRLKERRWMCGRPREDVYKLMIDAYRLRLDDDSKFLNALHEDTIYTKTNIQGLIVLDRFIQMAEFENLMPVWWNHSEMTGCIATGSSETWSSTKNKITIDDVNNYYGNPLMGLQLRIFGEQVMGEELLHDHLTQMLEIQVLLEQCSEFLNHHQIEEGTKADSS</sequence>
<name>A0A1V6T2Z0_9EURO</name>
<dbReference type="AlphaFoldDB" id="A0A1V6T2Z0"/>
<evidence type="ECO:0000256" key="3">
    <source>
        <dbReference type="ARBA" id="ARBA00022833"/>
    </source>
</evidence>
<dbReference type="GO" id="GO:0008270">
    <property type="term" value="F:zinc ion binding"/>
    <property type="evidence" value="ECO:0007669"/>
    <property type="project" value="UniProtKB-KW"/>
</dbReference>
<evidence type="ECO:0000313" key="8">
    <source>
        <dbReference type="Proteomes" id="UP000191285"/>
    </source>
</evidence>
<proteinExistence type="predicted"/>
<organism evidence="7 8">
    <name type="scientific">Penicillium steckii</name>
    <dbReference type="NCBI Taxonomy" id="303698"/>
    <lineage>
        <taxon>Eukaryota</taxon>
        <taxon>Fungi</taxon>
        <taxon>Dikarya</taxon>
        <taxon>Ascomycota</taxon>
        <taxon>Pezizomycotina</taxon>
        <taxon>Eurotiomycetes</taxon>
        <taxon>Eurotiomycetidae</taxon>
        <taxon>Eurotiales</taxon>
        <taxon>Aspergillaceae</taxon>
        <taxon>Penicillium</taxon>
    </lineage>
</organism>
<evidence type="ECO:0000313" key="7">
    <source>
        <dbReference type="EMBL" id="OQE20300.1"/>
    </source>
</evidence>
<protein>
    <recommendedName>
        <fullName evidence="6">MYND-type domain-containing protein</fullName>
    </recommendedName>
</protein>
<evidence type="ECO:0000256" key="4">
    <source>
        <dbReference type="PROSITE-ProRule" id="PRU00134"/>
    </source>
</evidence>